<comment type="caution">
    <text evidence="1">The sequence shown here is derived from an EMBL/GenBank/DDBJ whole genome shotgun (WGS) entry which is preliminary data.</text>
</comment>
<dbReference type="Proteomes" id="UP000644699">
    <property type="component" value="Unassembled WGS sequence"/>
</dbReference>
<protein>
    <submittedName>
        <fullName evidence="1">Uncharacterized protein</fullName>
    </submittedName>
</protein>
<sequence>MGMDIEDQIRTYGCTSDEWARKLPLRIENDQESLWGILAKAKNYRFEGTERMDFIRLCLRSMLDAGAVPVEPTGWAWPPFRPVTRFGTQQDEIVNNVIAEWQARGGGDLDWGQYAFTFPENFEIEDDAEWRRVNEARLRRLFPERDFD</sequence>
<keyword evidence="2" id="KW-1185">Reference proteome</keyword>
<dbReference type="EMBL" id="BMIQ01000001">
    <property type="protein sequence ID" value="GGD93267.1"/>
    <property type="molecule type" value="Genomic_DNA"/>
</dbReference>
<dbReference type="AlphaFoldDB" id="A0A917E2H4"/>
<dbReference type="RefSeq" id="WP_188907081.1">
    <property type="nucleotide sequence ID" value="NZ_BMIQ01000001.1"/>
</dbReference>
<evidence type="ECO:0000313" key="2">
    <source>
        <dbReference type="Proteomes" id="UP000644699"/>
    </source>
</evidence>
<evidence type="ECO:0000313" key="1">
    <source>
        <dbReference type="EMBL" id="GGD93267.1"/>
    </source>
</evidence>
<name>A0A917E2H4_9HYPH</name>
<gene>
    <name evidence="1" type="ORF">GCM10011390_10050</name>
</gene>
<reference evidence="1" key="2">
    <citation type="submission" date="2020-09" db="EMBL/GenBank/DDBJ databases">
        <authorList>
            <person name="Sun Q."/>
            <person name="Zhou Y."/>
        </authorList>
    </citation>
    <scope>NUCLEOTIDE SEQUENCE</scope>
    <source>
        <strain evidence="1">CGMCC 1.15367</strain>
    </source>
</reference>
<reference evidence="1" key="1">
    <citation type="journal article" date="2014" name="Int. J. Syst. Evol. Microbiol.">
        <title>Complete genome sequence of Corynebacterium casei LMG S-19264T (=DSM 44701T), isolated from a smear-ripened cheese.</title>
        <authorList>
            <consortium name="US DOE Joint Genome Institute (JGI-PGF)"/>
            <person name="Walter F."/>
            <person name="Albersmeier A."/>
            <person name="Kalinowski J."/>
            <person name="Ruckert C."/>
        </authorList>
    </citation>
    <scope>NUCLEOTIDE SEQUENCE</scope>
    <source>
        <strain evidence="1">CGMCC 1.15367</strain>
    </source>
</reference>
<organism evidence="1 2">
    <name type="scientific">Aureimonas endophytica</name>
    <dbReference type="NCBI Taxonomy" id="2027858"/>
    <lineage>
        <taxon>Bacteria</taxon>
        <taxon>Pseudomonadati</taxon>
        <taxon>Pseudomonadota</taxon>
        <taxon>Alphaproteobacteria</taxon>
        <taxon>Hyphomicrobiales</taxon>
        <taxon>Aurantimonadaceae</taxon>
        <taxon>Aureimonas</taxon>
    </lineage>
</organism>
<proteinExistence type="predicted"/>
<accession>A0A917E2H4</accession>